<evidence type="ECO:0000256" key="4">
    <source>
        <dbReference type="SAM" id="MobiDB-lite"/>
    </source>
</evidence>
<accession>A0A0M3SUP8</accession>
<protein>
    <submittedName>
        <fullName evidence="5">RNA-dependent RNA polymerase</fullName>
    </submittedName>
</protein>
<dbReference type="GO" id="GO:0003968">
    <property type="term" value="F:RNA-directed RNA polymerase activity"/>
    <property type="evidence" value="ECO:0007669"/>
    <property type="project" value="UniProtKB-KW"/>
</dbReference>
<dbReference type="Pfam" id="PF05919">
    <property type="entry name" value="Mitovir_RNA_pol"/>
    <property type="match status" value="1"/>
</dbReference>
<evidence type="ECO:0000256" key="3">
    <source>
        <dbReference type="ARBA" id="ARBA00022695"/>
    </source>
</evidence>
<dbReference type="PANTHER" id="PTHR34456:SF13">
    <property type="entry name" value="REVERSE TRANSCRIPTASE DOMAIN-CONTAINING PROTEIN"/>
    <property type="match status" value="1"/>
</dbReference>
<dbReference type="PANTHER" id="PTHR34456">
    <property type="entry name" value="MITOVIRUS RNA-DEPENDENT RNA POLYMERASE"/>
    <property type="match status" value="1"/>
</dbReference>
<dbReference type="InterPro" id="IPR008686">
    <property type="entry name" value="RNA_pol_mitovir"/>
</dbReference>
<dbReference type="EMBL" id="KP900910">
    <property type="protein sequence ID" value="ALD89120.1"/>
    <property type="molecule type" value="Genomic_RNA"/>
</dbReference>
<name>A0A0M3SUP8_9VIRU</name>
<feature type="region of interest" description="Disordered" evidence="4">
    <location>
        <begin position="79"/>
        <end position="102"/>
    </location>
</feature>
<reference evidence="5" key="1">
    <citation type="journal article" date="2016" name="J. Virol.">
        <title>Identification of diverse mycoviruses through metatranscriptomics characterization of the viromes of five major fungal plant pathogens.</title>
        <authorList>
            <person name="Marzano S.-Y.L."/>
            <person name="Nelson B.D."/>
            <person name="Ajayi-Oyetunde O."/>
            <person name="Bradley C.A."/>
            <person name="Hughes T.J."/>
            <person name="Hartman G.L."/>
            <person name="Eastburn D.M."/>
            <person name="Domier L.L."/>
        </authorList>
    </citation>
    <scope>NUCLEOTIDE SEQUENCE</scope>
    <source>
        <strain evidence="5">K-IL-s02-3-25b</strain>
    </source>
</reference>
<keyword evidence="3" id="KW-0548">Nucleotidyltransferase</keyword>
<sequence length="961" mass="107926">MIFILILLSTFLGAVKHFKLENILSTVLGQSPESYFWIASCLVVFRIGMAFCKYYPILLDFYESVTNLSTKADEFLNRPDKISGNRSNPVNKTGKAGTQKRGYSTSAFSRIQSGVAPKAGLHTSAPVSIQKPRVLTPARRERILVKNRISSGVSITQTKINATFGVKAKGLLAGVFLRTLLPIGLSKTASRAKTILIFLQFAKHIHKSQGMKGLVNYLKASQVLFQQHLGGFRLYDCTDLKTRPARNKAGMPKIVRPQDRALIRAGDWRVAKFYMTLFSLYRVLEFPGKLKLETITMAFQGHKEPGGMYYRVVAYAPAFAKMLLELARIHKIKPLDERGISPRPIVKSAPGTGPNSVSTTPWVLVSQAFNLKRLGLGDCIEYFIKYFEKGTKVPYPGLLSVFQGAATIPLGLIPSLLHSVGKLGFKEEPAGKVRVFAMADAWTQWVLEPFHQYLFDLLRQIDMDGTFDQLRPVIKKLATVKAAYSLDLTAATDRLPIAIQTVLFKHLVSEEFSVQWMRILVGRGYMAFSSKYNVFKLLEYAVGQPMGALSSWASLAITHHFIVQCAAWEAGICPVGTWFTSYAVLGDDLVIFDQRVKVKYLAIVDALGVQCGIAKSLLSPTGTAIEFAKRTFWMGKDISPIPLLEFIAANLTLADAISFARKYSLSFPQLLRVLGYGYRVVGSVHKHVGQLNSRVRSLLFAFYLPETEEDVGTLFSKGNPLLKPDQLKLVVQEFKKFLMADYSKTIKQRLDKLPNPADLIRSESEKAVDNLLERLYFKGLLLTFLDKVIPGWFGGENRISTDVKPDEPGVFGPRRPIFSIAAAHEEQVSGLVHVPASTFNKIEHLIRTWKLSYERVIKLVIVAPMADFRTDALKLINYQIHSIRWGRTLHTTYLSLIQTVRLLSRAGTGKVTLHKERMLEHEFKWGSDPVQMRFWIDFTKCIQRVVRRTTPENKNDSPKGK</sequence>
<evidence type="ECO:0000313" key="5">
    <source>
        <dbReference type="EMBL" id="ALD89120.1"/>
    </source>
</evidence>
<keyword evidence="2" id="KW-0808">Transferase</keyword>
<organism evidence="5">
    <name type="scientific">Rhizoctonia solani mitovirus 15</name>
    <dbReference type="NCBI Taxonomy" id="1708336"/>
    <lineage>
        <taxon>Viruses</taxon>
        <taxon>Riboviria</taxon>
        <taxon>Orthornavirae</taxon>
        <taxon>Lenarviricota</taxon>
        <taxon>Howeltoviricetes</taxon>
        <taxon>Cryppavirales</taxon>
        <taxon>Mitoviridae</taxon>
        <taxon>Mitovirus</taxon>
    </lineage>
</organism>
<dbReference type="SUPFAM" id="SSF56672">
    <property type="entry name" value="DNA/RNA polymerases"/>
    <property type="match status" value="1"/>
</dbReference>
<evidence type="ECO:0000256" key="2">
    <source>
        <dbReference type="ARBA" id="ARBA00022679"/>
    </source>
</evidence>
<evidence type="ECO:0000256" key="1">
    <source>
        <dbReference type="ARBA" id="ARBA00022484"/>
    </source>
</evidence>
<dbReference type="InterPro" id="IPR043502">
    <property type="entry name" value="DNA/RNA_pol_sf"/>
</dbReference>
<proteinExistence type="predicted"/>
<keyword evidence="1 5" id="KW-0696">RNA-directed RNA polymerase</keyword>